<name>A0A0D1YHE0_9EURO</name>
<sequence>MPTTKMRSRPQVYPRLAFHVVRAIAFISASIVTGILVYFCIQLKHDGYKLPWTFIIILASSLLSLFTLLISSMIYACAFLNPLLNMLVNIPIALIWTAGLALLTYNMYGTLGHTCSSANWASSDGMMICRTYKALYSFAVFGWLAQIALIVLDVRSRRAQTALGKYNKMDLDANANANAKDVKLDNLERTSTLPHSHSNSQDIPYGIPEYRENGYSRPAPQQHQQWTSDRFRMADFNDNHDMFAPQTGHANNGYGYEPQR</sequence>
<feature type="transmembrane region" description="Helical" evidence="1">
    <location>
        <begin position="83"/>
        <end position="103"/>
    </location>
</feature>
<gene>
    <name evidence="2" type="ORF">PV11_04393</name>
</gene>
<evidence type="ECO:0000256" key="1">
    <source>
        <dbReference type="SAM" id="Phobius"/>
    </source>
</evidence>
<proteinExistence type="predicted"/>
<keyword evidence="1" id="KW-0812">Transmembrane</keyword>
<dbReference type="EMBL" id="KN846952">
    <property type="protein sequence ID" value="KIV82272.1"/>
    <property type="molecule type" value="Genomic_DNA"/>
</dbReference>
<dbReference type="OrthoDB" id="5344006at2759"/>
<evidence type="ECO:0008006" key="4">
    <source>
        <dbReference type="Google" id="ProtNLM"/>
    </source>
</evidence>
<reference evidence="2 3" key="1">
    <citation type="submission" date="2015-01" db="EMBL/GenBank/DDBJ databases">
        <title>The Genome Sequence of Exophiala sideris CBS121828.</title>
        <authorList>
            <consortium name="The Broad Institute Genomics Platform"/>
            <person name="Cuomo C."/>
            <person name="de Hoog S."/>
            <person name="Gorbushina A."/>
            <person name="Stielow B."/>
            <person name="Teixiera M."/>
            <person name="Abouelleil A."/>
            <person name="Chapman S.B."/>
            <person name="Priest M."/>
            <person name="Young S.K."/>
            <person name="Wortman J."/>
            <person name="Nusbaum C."/>
            <person name="Birren B."/>
        </authorList>
    </citation>
    <scope>NUCLEOTIDE SEQUENCE [LARGE SCALE GENOMIC DNA]</scope>
    <source>
        <strain evidence="2 3">CBS 121828</strain>
    </source>
</reference>
<dbReference type="AlphaFoldDB" id="A0A0D1YHE0"/>
<dbReference type="HOGENOM" id="CLU_082475_0_0_1"/>
<accession>A0A0D1YHE0</accession>
<feature type="transmembrane region" description="Helical" evidence="1">
    <location>
        <begin position="134"/>
        <end position="152"/>
    </location>
</feature>
<evidence type="ECO:0000313" key="2">
    <source>
        <dbReference type="EMBL" id="KIV82272.1"/>
    </source>
</evidence>
<organism evidence="2 3">
    <name type="scientific">Exophiala sideris</name>
    <dbReference type="NCBI Taxonomy" id="1016849"/>
    <lineage>
        <taxon>Eukaryota</taxon>
        <taxon>Fungi</taxon>
        <taxon>Dikarya</taxon>
        <taxon>Ascomycota</taxon>
        <taxon>Pezizomycotina</taxon>
        <taxon>Eurotiomycetes</taxon>
        <taxon>Chaetothyriomycetidae</taxon>
        <taxon>Chaetothyriales</taxon>
        <taxon>Herpotrichiellaceae</taxon>
        <taxon>Exophiala</taxon>
    </lineage>
</organism>
<feature type="transmembrane region" description="Helical" evidence="1">
    <location>
        <begin position="20"/>
        <end position="39"/>
    </location>
</feature>
<keyword evidence="1" id="KW-1133">Transmembrane helix</keyword>
<evidence type="ECO:0000313" key="3">
    <source>
        <dbReference type="Proteomes" id="UP000053599"/>
    </source>
</evidence>
<feature type="transmembrane region" description="Helical" evidence="1">
    <location>
        <begin position="51"/>
        <end position="76"/>
    </location>
</feature>
<protein>
    <recommendedName>
        <fullName evidence="4">MARVEL domain-containing protein</fullName>
    </recommendedName>
</protein>
<dbReference type="Proteomes" id="UP000053599">
    <property type="component" value="Unassembled WGS sequence"/>
</dbReference>
<keyword evidence="1" id="KW-0472">Membrane</keyword>